<reference evidence="1 2" key="1">
    <citation type="journal article" date="2022" name="Plant J.">
        <title>Chromosome-level genome of Camellia lanceoleosa provides a valuable resource for understanding genome evolution and self-incompatibility.</title>
        <authorList>
            <person name="Gong W."/>
            <person name="Xiao S."/>
            <person name="Wang L."/>
            <person name="Liao Z."/>
            <person name="Chang Y."/>
            <person name="Mo W."/>
            <person name="Hu G."/>
            <person name="Li W."/>
            <person name="Zhao G."/>
            <person name="Zhu H."/>
            <person name="Hu X."/>
            <person name="Ji K."/>
            <person name="Xiang X."/>
            <person name="Song Q."/>
            <person name="Yuan D."/>
            <person name="Jin S."/>
            <person name="Zhang L."/>
        </authorList>
    </citation>
    <scope>NUCLEOTIDE SEQUENCE [LARGE SCALE GENOMIC DNA]</scope>
    <source>
        <strain evidence="1">SQ_2022a</strain>
    </source>
</reference>
<evidence type="ECO:0000313" key="2">
    <source>
        <dbReference type="Proteomes" id="UP001060215"/>
    </source>
</evidence>
<protein>
    <submittedName>
        <fullName evidence="1">F-box protein</fullName>
    </submittedName>
</protein>
<name>A0ACC0F4N7_9ERIC</name>
<keyword evidence="2" id="KW-1185">Reference proteome</keyword>
<accession>A0ACC0F4N7</accession>
<dbReference type="Proteomes" id="UP001060215">
    <property type="component" value="Chromosome 11"/>
</dbReference>
<dbReference type="EMBL" id="CM045768">
    <property type="protein sequence ID" value="KAI7983550.1"/>
    <property type="molecule type" value="Genomic_DNA"/>
</dbReference>
<gene>
    <name evidence="1" type="ORF">LOK49_LG15G00917</name>
</gene>
<evidence type="ECO:0000313" key="1">
    <source>
        <dbReference type="EMBL" id="KAI7983550.1"/>
    </source>
</evidence>
<proteinExistence type="predicted"/>
<sequence>MDDSDSEIDHKLCGFSCSVLTMTPPRTQDLSETLPLNTRCYVFGGDGSEVGLQSENGVFLSVINANARALVSTLSAPESGEGWETIQRERVCGVEEDMEDRVGSFVAVRRLSQGLDRGNTCH</sequence>
<comment type="caution">
    <text evidence="1">The sequence shown here is derived from an EMBL/GenBank/DDBJ whole genome shotgun (WGS) entry which is preliminary data.</text>
</comment>
<organism evidence="1 2">
    <name type="scientific">Camellia lanceoleosa</name>
    <dbReference type="NCBI Taxonomy" id="1840588"/>
    <lineage>
        <taxon>Eukaryota</taxon>
        <taxon>Viridiplantae</taxon>
        <taxon>Streptophyta</taxon>
        <taxon>Embryophyta</taxon>
        <taxon>Tracheophyta</taxon>
        <taxon>Spermatophyta</taxon>
        <taxon>Magnoliopsida</taxon>
        <taxon>eudicotyledons</taxon>
        <taxon>Gunneridae</taxon>
        <taxon>Pentapetalae</taxon>
        <taxon>asterids</taxon>
        <taxon>Ericales</taxon>
        <taxon>Theaceae</taxon>
        <taxon>Camellia</taxon>
    </lineage>
</organism>